<protein>
    <recommendedName>
        <fullName evidence="3">LAGLIDADG homing endonuclease</fullName>
    </recommendedName>
</protein>
<dbReference type="STRING" id="2282107.A0A541AXK1"/>
<dbReference type="Gene3D" id="3.10.28.10">
    <property type="entry name" value="Homing endonucleases"/>
    <property type="match status" value="1"/>
</dbReference>
<keyword evidence="1" id="KW-0496">Mitochondrion</keyword>
<reference evidence="1 2" key="1">
    <citation type="journal article" date="2017" name="Mol. Ecol.">
        <title>Comparative and population genomic landscape of Phellinus noxius: A hypervariable fungus causing root rot in trees.</title>
        <authorList>
            <person name="Chung C.L."/>
            <person name="Lee T.J."/>
            <person name="Akiba M."/>
            <person name="Lee H.H."/>
            <person name="Kuo T.H."/>
            <person name="Liu D."/>
            <person name="Ke H.M."/>
            <person name="Yokoi T."/>
            <person name="Roa M.B."/>
            <person name="Lu M.J."/>
            <person name="Chang Y.Y."/>
            <person name="Ann P.J."/>
            <person name="Tsai J.N."/>
            <person name="Chen C.Y."/>
            <person name="Tzean S.S."/>
            <person name="Ota Y."/>
            <person name="Hattori T."/>
            <person name="Sahashi N."/>
            <person name="Liou R.F."/>
            <person name="Kikuchi T."/>
            <person name="Tsai I.J."/>
        </authorList>
    </citation>
    <scope>NUCLEOTIDE SEQUENCE [LARGE SCALE GENOMIC DNA]</scope>
    <source>
        <strain evidence="1 2">FFPRI411160</strain>
    </source>
</reference>
<dbReference type="PANTHER" id="PTHR36181">
    <property type="entry name" value="INTRON-ENCODED ENDONUCLEASE AI3-RELATED"/>
    <property type="match status" value="1"/>
</dbReference>
<dbReference type="PANTHER" id="PTHR36181:SF3">
    <property type="entry name" value="INTRON-ENCODED DNA ENDONUCLEASE AI5 BETA"/>
    <property type="match status" value="1"/>
</dbReference>
<dbReference type="SUPFAM" id="SSF55608">
    <property type="entry name" value="Homing endonucleases"/>
    <property type="match status" value="1"/>
</dbReference>
<name>A0A541AXK1_9AGAM</name>
<accession>A0A541AXK1</accession>
<dbReference type="AlphaFoldDB" id="A0A541AXK1"/>
<gene>
    <name evidence="1" type="ORF">PNOK_m000078</name>
</gene>
<evidence type="ECO:0000313" key="1">
    <source>
        <dbReference type="EMBL" id="TQF64798.1"/>
    </source>
</evidence>
<sequence>MENGKKRVAAIEIVANIKDKPVLDFLTNKFGGNVYLTAKGIAARLMIRDLKSVVNVVNNINGKLRTPKIQRFHKMIDFLNLYHGTNITKLPLDYSSLAGNAWFAGFIDSPFGDGCFSIKGFTVLRTLELM</sequence>
<dbReference type="Proteomes" id="UP000217199">
    <property type="component" value="Unassembled WGS sequence"/>
</dbReference>
<organism evidence="1 2">
    <name type="scientific">Pyrrhoderma noxium</name>
    <dbReference type="NCBI Taxonomy" id="2282107"/>
    <lineage>
        <taxon>Eukaryota</taxon>
        <taxon>Fungi</taxon>
        <taxon>Dikarya</taxon>
        <taxon>Basidiomycota</taxon>
        <taxon>Agaricomycotina</taxon>
        <taxon>Agaricomycetes</taxon>
        <taxon>Hymenochaetales</taxon>
        <taxon>Hymenochaetaceae</taxon>
        <taxon>Pyrrhoderma</taxon>
    </lineage>
</organism>
<comment type="caution">
    <text evidence="1">The sequence shown here is derived from an EMBL/GenBank/DDBJ whole genome shotgun (WGS) entry which is preliminary data.</text>
</comment>
<evidence type="ECO:0000313" key="2">
    <source>
        <dbReference type="Proteomes" id="UP000217199"/>
    </source>
</evidence>
<keyword evidence="2" id="KW-1185">Reference proteome</keyword>
<evidence type="ECO:0008006" key="3">
    <source>
        <dbReference type="Google" id="ProtNLM"/>
    </source>
</evidence>
<geneLocation type="mitochondrion" evidence="1"/>
<dbReference type="EMBL" id="NBII01000013">
    <property type="protein sequence ID" value="TQF64798.1"/>
    <property type="molecule type" value="Genomic_DNA"/>
</dbReference>
<dbReference type="InterPro" id="IPR051289">
    <property type="entry name" value="LAGLIDADG_Endonuclease"/>
</dbReference>
<dbReference type="InParanoid" id="A0A541AXK1"/>
<proteinExistence type="predicted"/>
<dbReference type="InterPro" id="IPR027434">
    <property type="entry name" value="Homing_endonucl"/>
</dbReference>
<dbReference type="OrthoDB" id="3248841at2759"/>